<dbReference type="OrthoDB" id="7469544at2759"/>
<comment type="caution">
    <text evidence="2">The sequence shown here is derived from an EMBL/GenBank/DDBJ whole genome shotgun (WGS) entry which is preliminary data.</text>
</comment>
<evidence type="ECO:0000313" key="2">
    <source>
        <dbReference type="EMBL" id="CAG9571778.1"/>
    </source>
</evidence>
<organism evidence="2 3">
    <name type="scientific">Danaus chrysippus</name>
    <name type="common">African queen</name>
    <dbReference type="NCBI Taxonomy" id="151541"/>
    <lineage>
        <taxon>Eukaryota</taxon>
        <taxon>Metazoa</taxon>
        <taxon>Ecdysozoa</taxon>
        <taxon>Arthropoda</taxon>
        <taxon>Hexapoda</taxon>
        <taxon>Insecta</taxon>
        <taxon>Pterygota</taxon>
        <taxon>Neoptera</taxon>
        <taxon>Endopterygota</taxon>
        <taxon>Lepidoptera</taxon>
        <taxon>Glossata</taxon>
        <taxon>Ditrysia</taxon>
        <taxon>Papilionoidea</taxon>
        <taxon>Nymphalidae</taxon>
        <taxon>Danainae</taxon>
        <taxon>Danaini</taxon>
        <taxon>Danaina</taxon>
        <taxon>Danaus</taxon>
        <taxon>Anosia</taxon>
    </lineage>
</organism>
<sequence length="154" mass="15795">MMLGFLTTGGFGYQNRLTLLQQLIECGDVLLGREFVCGLDNRISNSRSSVSPDVVNKDLGLSESDDEVAATTTRLEPILSPIGSGGSPSSGSSSPSDSESESSSAESSPAVAPPAPVPAPQRSSWSLSNFAPPPPPDHADLSNVLADAKGKPVG</sequence>
<reference evidence="2" key="1">
    <citation type="submission" date="2021-09" db="EMBL/GenBank/DDBJ databases">
        <authorList>
            <person name="Martin H S."/>
        </authorList>
    </citation>
    <scope>NUCLEOTIDE SEQUENCE</scope>
</reference>
<protein>
    <submittedName>
        <fullName evidence="2">(African queen) hypothetical protein</fullName>
    </submittedName>
</protein>
<feature type="region of interest" description="Disordered" evidence="1">
    <location>
        <begin position="47"/>
        <end position="154"/>
    </location>
</feature>
<gene>
    <name evidence="2" type="ORF">DCHRY22_LOCUS9871</name>
</gene>
<name>A0A8J2W5B8_9NEOP</name>
<dbReference type="Proteomes" id="UP000789524">
    <property type="component" value="Unassembled WGS sequence"/>
</dbReference>
<evidence type="ECO:0000313" key="3">
    <source>
        <dbReference type="Proteomes" id="UP000789524"/>
    </source>
</evidence>
<dbReference type="AlphaFoldDB" id="A0A8J2W5B8"/>
<feature type="compositionally biased region" description="Low complexity" evidence="1">
    <location>
        <begin position="89"/>
        <end position="110"/>
    </location>
</feature>
<keyword evidence="3" id="KW-1185">Reference proteome</keyword>
<proteinExistence type="predicted"/>
<evidence type="ECO:0000256" key="1">
    <source>
        <dbReference type="SAM" id="MobiDB-lite"/>
    </source>
</evidence>
<dbReference type="EMBL" id="CAKASE010000067">
    <property type="protein sequence ID" value="CAG9571778.1"/>
    <property type="molecule type" value="Genomic_DNA"/>
</dbReference>
<accession>A0A8J2W5B8</accession>